<feature type="compositionally biased region" description="Polar residues" evidence="6">
    <location>
        <begin position="735"/>
        <end position="745"/>
    </location>
</feature>
<dbReference type="Pfam" id="PF07690">
    <property type="entry name" value="MFS_1"/>
    <property type="match status" value="1"/>
</dbReference>
<dbReference type="PANTHER" id="PTHR43791">
    <property type="entry name" value="PERMEASE-RELATED"/>
    <property type="match status" value="1"/>
</dbReference>
<evidence type="ECO:0000256" key="7">
    <source>
        <dbReference type="SAM" id="Phobius"/>
    </source>
</evidence>
<dbReference type="InterPro" id="IPR011701">
    <property type="entry name" value="MFS"/>
</dbReference>
<keyword evidence="2" id="KW-0813">Transport</keyword>
<feature type="region of interest" description="Disordered" evidence="6">
    <location>
        <begin position="669"/>
        <end position="745"/>
    </location>
</feature>
<evidence type="ECO:0000313" key="10">
    <source>
        <dbReference type="Proteomes" id="UP000777482"/>
    </source>
</evidence>
<dbReference type="SUPFAM" id="SSF103473">
    <property type="entry name" value="MFS general substrate transporter"/>
    <property type="match status" value="1"/>
</dbReference>
<dbReference type="GO" id="GO:0022857">
    <property type="term" value="F:transmembrane transporter activity"/>
    <property type="evidence" value="ECO:0007669"/>
    <property type="project" value="InterPro"/>
</dbReference>
<feature type="transmembrane region" description="Helical" evidence="7">
    <location>
        <begin position="145"/>
        <end position="168"/>
    </location>
</feature>
<evidence type="ECO:0000256" key="2">
    <source>
        <dbReference type="ARBA" id="ARBA00022448"/>
    </source>
</evidence>
<protein>
    <recommendedName>
        <fullName evidence="8">Major facilitator superfamily (MFS) profile domain-containing protein</fullName>
    </recommendedName>
</protein>
<feature type="transmembrane region" description="Helical" evidence="7">
    <location>
        <begin position="352"/>
        <end position="372"/>
    </location>
</feature>
<sequence>MERTLSTPELEKTDLSYVENATPATVNDGRRLRTLADIDPEAEKRLRRKFDMRILPIIILIYLFTFIDRANIGNARIAGLEKSLNLKGYDYNILLTSFYVAYVAAELPCQMFTKWLGPGKTIPAFTLMFGLFTFVMAYVKNFGAAIAVRFMLGIAEGAIFPGLAFLLSRYYKKDELGFRLACYIVCAPGAGAIGGLLASGILKIDSIGSISGWRAIFWVEGIISMGIGIISWFLVQDRPSACKWLTPEERELAEFRLVAENVGQYEAVDKMHSKAVWSGIFNVTTIVVSLIFLFDNCVVQGVGFFLPTIIKSIYPGETVIQQQLRTVPTYVVGMATTLATGYLAWKTRRRGLYMLISAPFMILGFILYLISLDPHVRYAAAFMVAIGAFSFGALCTAWSAANVTSDTARSSAIGTTVFFGNCGGLISTWTFLPKDGPRYVPGNAFNLAGSIIMFVLAGGLWIWQRRENKAKAAGRDDHYLEGRTQAEIADLEQKHPEFTVYWCEVFFRESSGLGIVKIPDELVPKDPATGRRKKLASLPAKPVYGDSSSMVEKLASLPAKPVYGDSSSMVEWQWLREVTASSLPGSFNSLSQKVTMLRLIKREGILLRLWRTGQLPTPKLADRRRFGKKRPSQRAAESAERDPYGTELNIPSAARANERAAESYARLRDAGPRTVHRNASHPSTVEAGSSLAQVNSLDSAPAGLSSRILSSRDRAKTKPPLFDPRHYRTSKGQRNKSGSNTSAGF</sequence>
<dbReference type="Gene3D" id="1.20.1250.20">
    <property type="entry name" value="MFS general substrate transporter like domains"/>
    <property type="match status" value="2"/>
</dbReference>
<keyword evidence="3 7" id="KW-0812">Transmembrane</keyword>
<evidence type="ECO:0000313" key="9">
    <source>
        <dbReference type="EMBL" id="KAG0656814.1"/>
    </source>
</evidence>
<feature type="transmembrane region" description="Helical" evidence="7">
    <location>
        <begin position="216"/>
        <end position="235"/>
    </location>
</feature>
<feature type="region of interest" description="Disordered" evidence="6">
    <location>
        <begin position="620"/>
        <end position="651"/>
    </location>
</feature>
<comment type="subcellular location">
    <subcellularLocation>
        <location evidence="1">Membrane</location>
        <topology evidence="1">Multi-pass membrane protein</topology>
    </subcellularLocation>
</comment>
<keyword evidence="4 7" id="KW-1133">Transmembrane helix</keyword>
<dbReference type="EMBL" id="PUHQ01000091">
    <property type="protein sequence ID" value="KAG0656814.1"/>
    <property type="molecule type" value="Genomic_DNA"/>
</dbReference>
<reference evidence="9 10" key="1">
    <citation type="submission" date="2020-11" db="EMBL/GenBank/DDBJ databases">
        <title>Kefir isolates.</title>
        <authorList>
            <person name="Marcisauskas S."/>
            <person name="Kim Y."/>
            <person name="Blasche S."/>
        </authorList>
    </citation>
    <scope>NUCLEOTIDE SEQUENCE [LARGE SCALE GENOMIC DNA]</scope>
    <source>
        <strain evidence="9 10">KR</strain>
    </source>
</reference>
<dbReference type="GO" id="GO:0016020">
    <property type="term" value="C:membrane"/>
    <property type="evidence" value="ECO:0007669"/>
    <property type="project" value="UniProtKB-SubCell"/>
</dbReference>
<dbReference type="PROSITE" id="PS50850">
    <property type="entry name" value="MFS"/>
    <property type="match status" value="1"/>
</dbReference>
<dbReference type="InterPro" id="IPR020846">
    <property type="entry name" value="MFS_dom"/>
</dbReference>
<proteinExistence type="predicted"/>
<evidence type="ECO:0000256" key="1">
    <source>
        <dbReference type="ARBA" id="ARBA00004141"/>
    </source>
</evidence>
<dbReference type="Proteomes" id="UP000777482">
    <property type="component" value="Unassembled WGS sequence"/>
</dbReference>
<feature type="domain" description="Major facilitator superfamily (MFS) profile" evidence="8">
    <location>
        <begin position="54"/>
        <end position="467"/>
    </location>
</feature>
<evidence type="ECO:0000256" key="6">
    <source>
        <dbReference type="SAM" id="MobiDB-lite"/>
    </source>
</evidence>
<accession>A0A9P7B3U3</accession>
<dbReference type="InterPro" id="IPR036259">
    <property type="entry name" value="MFS_trans_sf"/>
</dbReference>
<feature type="compositionally biased region" description="Polar residues" evidence="6">
    <location>
        <begin position="680"/>
        <end position="698"/>
    </location>
</feature>
<feature type="transmembrane region" description="Helical" evidence="7">
    <location>
        <begin position="412"/>
        <end position="432"/>
    </location>
</feature>
<evidence type="ECO:0000256" key="4">
    <source>
        <dbReference type="ARBA" id="ARBA00022989"/>
    </source>
</evidence>
<keyword evidence="5 7" id="KW-0472">Membrane</keyword>
<gene>
    <name evidence="9" type="ORF">C6P46_006918</name>
</gene>
<feature type="transmembrane region" description="Helical" evidence="7">
    <location>
        <begin position="444"/>
        <end position="463"/>
    </location>
</feature>
<feature type="transmembrane region" description="Helical" evidence="7">
    <location>
        <begin position="180"/>
        <end position="204"/>
    </location>
</feature>
<feature type="transmembrane region" description="Helical" evidence="7">
    <location>
        <begin position="280"/>
        <end position="307"/>
    </location>
</feature>
<comment type="caution">
    <text evidence="9">The sequence shown here is derived from an EMBL/GenBank/DDBJ whole genome shotgun (WGS) entry which is preliminary data.</text>
</comment>
<dbReference type="FunFam" id="1.20.1250.20:FF:000018">
    <property type="entry name" value="MFS transporter permease"/>
    <property type="match status" value="1"/>
</dbReference>
<evidence type="ECO:0000256" key="3">
    <source>
        <dbReference type="ARBA" id="ARBA00022692"/>
    </source>
</evidence>
<organism evidence="9 10">
    <name type="scientific">Rhodotorula mucilaginosa</name>
    <name type="common">Yeast</name>
    <name type="synonym">Rhodotorula rubra</name>
    <dbReference type="NCBI Taxonomy" id="5537"/>
    <lineage>
        <taxon>Eukaryota</taxon>
        <taxon>Fungi</taxon>
        <taxon>Dikarya</taxon>
        <taxon>Basidiomycota</taxon>
        <taxon>Pucciniomycotina</taxon>
        <taxon>Microbotryomycetes</taxon>
        <taxon>Sporidiobolales</taxon>
        <taxon>Sporidiobolaceae</taxon>
        <taxon>Rhodotorula</taxon>
    </lineage>
</organism>
<keyword evidence="10" id="KW-1185">Reference proteome</keyword>
<dbReference type="AlphaFoldDB" id="A0A9P7B3U3"/>
<feature type="transmembrane region" description="Helical" evidence="7">
    <location>
        <begin position="378"/>
        <end position="400"/>
    </location>
</feature>
<feature type="transmembrane region" description="Helical" evidence="7">
    <location>
        <begin position="327"/>
        <end position="345"/>
    </location>
</feature>
<dbReference type="FunFam" id="1.20.1250.20:FF:000013">
    <property type="entry name" value="MFS general substrate transporter"/>
    <property type="match status" value="1"/>
</dbReference>
<evidence type="ECO:0000259" key="8">
    <source>
        <dbReference type="PROSITE" id="PS50850"/>
    </source>
</evidence>
<feature type="transmembrane region" description="Helical" evidence="7">
    <location>
        <begin position="54"/>
        <end position="72"/>
    </location>
</feature>
<evidence type="ECO:0000256" key="5">
    <source>
        <dbReference type="ARBA" id="ARBA00023136"/>
    </source>
</evidence>
<dbReference type="OrthoDB" id="2962993at2759"/>
<name>A0A9P7B3U3_RHOMI</name>
<feature type="transmembrane region" description="Helical" evidence="7">
    <location>
        <begin position="121"/>
        <end position="139"/>
    </location>
</feature>
<feature type="transmembrane region" description="Helical" evidence="7">
    <location>
        <begin position="92"/>
        <end position="109"/>
    </location>
</feature>
<dbReference type="PANTHER" id="PTHR43791:SF48">
    <property type="entry name" value="TRANSPORTER, PUTATIVE (AFU_ORTHOLOGUE AFUA_4G01000)-RELATED"/>
    <property type="match status" value="1"/>
</dbReference>